<dbReference type="GO" id="GO:0016887">
    <property type="term" value="F:ATP hydrolysis activity"/>
    <property type="evidence" value="ECO:0007669"/>
    <property type="project" value="InterPro"/>
</dbReference>
<dbReference type="InterPro" id="IPR001757">
    <property type="entry name" value="P_typ_ATPase"/>
</dbReference>
<protein>
    <submittedName>
        <fullName evidence="12">Cation-translocating P-type ATPase</fullName>
    </submittedName>
</protein>
<feature type="transmembrane region" description="Helical" evidence="10">
    <location>
        <begin position="916"/>
        <end position="936"/>
    </location>
</feature>
<dbReference type="GO" id="GO:0005391">
    <property type="term" value="F:P-type sodium:potassium-exchanging transporter activity"/>
    <property type="evidence" value="ECO:0007669"/>
    <property type="project" value="TreeGrafter"/>
</dbReference>
<feature type="transmembrane region" description="Helical" evidence="10">
    <location>
        <begin position="839"/>
        <end position="858"/>
    </location>
</feature>
<feature type="transmembrane region" description="Helical" evidence="10">
    <location>
        <begin position="287"/>
        <end position="307"/>
    </location>
</feature>
<feature type="transmembrane region" description="Helical" evidence="10">
    <location>
        <begin position="948"/>
        <end position="965"/>
    </location>
</feature>
<dbReference type="GO" id="GO:0006883">
    <property type="term" value="P:intracellular sodium ion homeostasis"/>
    <property type="evidence" value="ECO:0007669"/>
    <property type="project" value="TreeGrafter"/>
</dbReference>
<keyword evidence="7 10" id="KW-1133">Transmembrane helix</keyword>
<feature type="transmembrane region" description="Helical" evidence="10">
    <location>
        <begin position="120"/>
        <end position="140"/>
    </location>
</feature>
<comment type="similarity">
    <text evidence="2">Belongs to the cation transport ATPase (P-type) (TC 3.A.3) family. Type IIA subfamily.</text>
</comment>
<dbReference type="Proteomes" id="UP000572528">
    <property type="component" value="Unassembled WGS sequence"/>
</dbReference>
<dbReference type="SFLD" id="SFLDS00003">
    <property type="entry name" value="Haloacid_Dehalogenase"/>
    <property type="match status" value="1"/>
</dbReference>
<dbReference type="SFLD" id="SFLDF00027">
    <property type="entry name" value="p-type_atpase"/>
    <property type="match status" value="1"/>
</dbReference>
<dbReference type="Pfam" id="PF00689">
    <property type="entry name" value="Cation_ATPase_C"/>
    <property type="match status" value="1"/>
</dbReference>
<dbReference type="Pfam" id="PF00690">
    <property type="entry name" value="Cation_ATPase_N"/>
    <property type="match status" value="1"/>
</dbReference>
<dbReference type="PROSITE" id="PS00154">
    <property type="entry name" value="ATPASE_E1_E2"/>
    <property type="match status" value="1"/>
</dbReference>
<feature type="transmembrane region" description="Helical" evidence="10">
    <location>
        <begin position="319"/>
        <end position="344"/>
    </location>
</feature>
<gene>
    <name evidence="12" type="ORF">HZZ05_12665</name>
</gene>
<evidence type="ECO:0000259" key="11">
    <source>
        <dbReference type="SMART" id="SM00831"/>
    </source>
</evidence>
<evidence type="ECO:0000256" key="2">
    <source>
        <dbReference type="ARBA" id="ARBA00005675"/>
    </source>
</evidence>
<dbReference type="SUPFAM" id="SSF81660">
    <property type="entry name" value="Metal cation-transporting ATPase, ATP-binding domain N"/>
    <property type="match status" value="1"/>
</dbReference>
<keyword evidence="4" id="KW-0547">Nucleotide-binding</keyword>
<dbReference type="Gene3D" id="2.70.150.10">
    <property type="entry name" value="Calcium-transporting ATPase, cytoplasmic transduction domain A"/>
    <property type="match status" value="1"/>
</dbReference>
<evidence type="ECO:0000313" key="13">
    <source>
        <dbReference type="Proteomes" id="UP000572528"/>
    </source>
</evidence>
<comment type="catalytic activity">
    <reaction evidence="9">
        <text>ATP + H2O = ADP + phosphate + H(+)</text>
        <dbReference type="Rhea" id="RHEA:13065"/>
        <dbReference type="ChEBI" id="CHEBI:15377"/>
        <dbReference type="ChEBI" id="CHEBI:15378"/>
        <dbReference type="ChEBI" id="CHEBI:30616"/>
        <dbReference type="ChEBI" id="CHEBI:43474"/>
        <dbReference type="ChEBI" id="CHEBI:456216"/>
    </reaction>
</comment>
<dbReference type="InterPro" id="IPR036412">
    <property type="entry name" value="HAD-like_sf"/>
</dbReference>
<evidence type="ECO:0000256" key="5">
    <source>
        <dbReference type="ARBA" id="ARBA00022840"/>
    </source>
</evidence>
<evidence type="ECO:0000256" key="3">
    <source>
        <dbReference type="ARBA" id="ARBA00022692"/>
    </source>
</evidence>
<dbReference type="AlphaFoldDB" id="A0A853ERQ9"/>
<feature type="transmembrane region" description="Helical" evidence="10">
    <location>
        <begin position="787"/>
        <end position="806"/>
    </location>
</feature>
<dbReference type="GO" id="GO:0036376">
    <property type="term" value="P:sodium ion export across plasma membrane"/>
    <property type="evidence" value="ECO:0007669"/>
    <property type="project" value="TreeGrafter"/>
</dbReference>
<feature type="transmembrane region" description="Helical" evidence="10">
    <location>
        <begin position="878"/>
        <end position="895"/>
    </location>
</feature>
<keyword evidence="6" id="KW-1278">Translocase</keyword>
<keyword evidence="8 10" id="KW-0472">Membrane</keyword>
<dbReference type="InterPro" id="IPR023298">
    <property type="entry name" value="ATPase_P-typ_TM_dom_sf"/>
</dbReference>
<dbReference type="Pfam" id="PF00122">
    <property type="entry name" value="E1-E2_ATPase"/>
    <property type="match status" value="1"/>
</dbReference>
<dbReference type="InterPro" id="IPR023214">
    <property type="entry name" value="HAD_sf"/>
</dbReference>
<evidence type="ECO:0000256" key="7">
    <source>
        <dbReference type="ARBA" id="ARBA00022989"/>
    </source>
</evidence>
<dbReference type="SMART" id="SM00831">
    <property type="entry name" value="Cation_ATPase_N"/>
    <property type="match status" value="1"/>
</dbReference>
<dbReference type="FunFam" id="3.40.50.1000:FF:000001">
    <property type="entry name" value="Phospholipid-transporting ATPase IC"/>
    <property type="match status" value="1"/>
</dbReference>
<dbReference type="GO" id="GO:0030007">
    <property type="term" value="P:intracellular potassium ion homeostasis"/>
    <property type="evidence" value="ECO:0007669"/>
    <property type="project" value="TreeGrafter"/>
</dbReference>
<dbReference type="InterPro" id="IPR008250">
    <property type="entry name" value="ATPase_P-typ_transduc_dom_A_sf"/>
</dbReference>
<evidence type="ECO:0000256" key="8">
    <source>
        <dbReference type="ARBA" id="ARBA00023136"/>
    </source>
</evidence>
<feature type="transmembrane region" description="Helical" evidence="10">
    <location>
        <begin position="97"/>
        <end position="114"/>
    </location>
</feature>
<keyword evidence="5" id="KW-0067">ATP-binding</keyword>
<dbReference type="GO" id="GO:1902600">
    <property type="term" value="P:proton transmembrane transport"/>
    <property type="evidence" value="ECO:0007669"/>
    <property type="project" value="TreeGrafter"/>
</dbReference>
<evidence type="ECO:0000256" key="10">
    <source>
        <dbReference type="SAM" id="Phobius"/>
    </source>
</evidence>
<evidence type="ECO:0000313" key="12">
    <source>
        <dbReference type="EMBL" id="NYS70346.1"/>
    </source>
</evidence>
<evidence type="ECO:0000256" key="9">
    <source>
        <dbReference type="ARBA" id="ARBA00049360"/>
    </source>
</evidence>
<accession>A0A853ERQ9</accession>
<dbReference type="GO" id="GO:1990573">
    <property type="term" value="P:potassium ion import across plasma membrane"/>
    <property type="evidence" value="ECO:0007669"/>
    <property type="project" value="TreeGrafter"/>
</dbReference>
<dbReference type="GO" id="GO:0005524">
    <property type="term" value="F:ATP binding"/>
    <property type="evidence" value="ECO:0007669"/>
    <property type="project" value="UniProtKB-KW"/>
</dbReference>
<dbReference type="Gene3D" id="1.20.1110.10">
    <property type="entry name" value="Calcium-transporting ATPase, transmembrane domain"/>
    <property type="match status" value="1"/>
</dbReference>
<dbReference type="InterPro" id="IPR006068">
    <property type="entry name" value="ATPase_P-typ_cation-transptr_C"/>
</dbReference>
<evidence type="ECO:0000256" key="4">
    <source>
        <dbReference type="ARBA" id="ARBA00022741"/>
    </source>
</evidence>
<evidence type="ECO:0000256" key="1">
    <source>
        <dbReference type="ARBA" id="ARBA00004651"/>
    </source>
</evidence>
<feature type="domain" description="Cation-transporting P-type ATPase N-terminal" evidence="11">
    <location>
        <begin position="39"/>
        <end position="113"/>
    </location>
</feature>
<dbReference type="InterPro" id="IPR004014">
    <property type="entry name" value="ATPase_P-typ_cation-transptr_N"/>
</dbReference>
<dbReference type="InterPro" id="IPR050510">
    <property type="entry name" value="Cation_transp_ATPase_P-type"/>
</dbReference>
<dbReference type="SFLD" id="SFLDG00002">
    <property type="entry name" value="C1.7:_P-type_atpase_like"/>
    <property type="match status" value="1"/>
</dbReference>
<dbReference type="SUPFAM" id="SSF56784">
    <property type="entry name" value="HAD-like"/>
    <property type="match status" value="1"/>
</dbReference>
<dbReference type="SUPFAM" id="SSF81653">
    <property type="entry name" value="Calcium ATPase, transduction domain A"/>
    <property type="match status" value="1"/>
</dbReference>
<dbReference type="Pfam" id="PF13246">
    <property type="entry name" value="Cation_ATPase"/>
    <property type="match status" value="1"/>
</dbReference>
<dbReference type="InterPro" id="IPR044492">
    <property type="entry name" value="P_typ_ATPase_HD_dom"/>
</dbReference>
<dbReference type="InterPro" id="IPR023299">
    <property type="entry name" value="ATPase_P-typ_cyto_dom_N"/>
</dbReference>
<keyword evidence="3 10" id="KW-0812">Transmembrane</keyword>
<dbReference type="EMBL" id="JACBXV010000277">
    <property type="protein sequence ID" value="NYS70346.1"/>
    <property type="molecule type" value="Genomic_DNA"/>
</dbReference>
<dbReference type="PANTHER" id="PTHR43294">
    <property type="entry name" value="SODIUM/POTASSIUM-TRANSPORTING ATPASE SUBUNIT ALPHA"/>
    <property type="match status" value="1"/>
</dbReference>
<dbReference type="SUPFAM" id="SSF81665">
    <property type="entry name" value="Calcium ATPase, transmembrane domain M"/>
    <property type="match status" value="1"/>
</dbReference>
<dbReference type="Gene3D" id="3.40.1110.10">
    <property type="entry name" value="Calcium-transporting ATPase, cytoplasmic domain N"/>
    <property type="match status" value="1"/>
</dbReference>
<organism evidence="12 13">
    <name type="scientific">Actinomyces bowdenii</name>
    <dbReference type="NCBI Taxonomy" id="131109"/>
    <lineage>
        <taxon>Bacteria</taxon>
        <taxon>Bacillati</taxon>
        <taxon>Actinomycetota</taxon>
        <taxon>Actinomycetes</taxon>
        <taxon>Actinomycetales</taxon>
        <taxon>Actinomycetaceae</taxon>
        <taxon>Actinomyces</taxon>
    </lineage>
</organism>
<dbReference type="PRINTS" id="PR00119">
    <property type="entry name" value="CATATPASE"/>
</dbReference>
<dbReference type="PRINTS" id="PR00120">
    <property type="entry name" value="HATPASE"/>
</dbReference>
<dbReference type="PANTHER" id="PTHR43294:SF20">
    <property type="entry name" value="P-TYPE ATPASE"/>
    <property type="match status" value="1"/>
</dbReference>
<feature type="transmembrane region" description="Helical" evidence="10">
    <location>
        <begin position="756"/>
        <end position="781"/>
    </location>
</feature>
<dbReference type="NCBIfam" id="TIGR01494">
    <property type="entry name" value="ATPase_P-type"/>
    <property type="match status" value="2"/>
</dbReference>
<dbReference type="InterPro" id="IPR018303">
    <property type="entry name" value="ATPase_P-typ_P_site"/>
</dbReference>
<name>A0A853ERQ9_9ACTO</name>
<dbReference type="GO" id="GO:0005886">
    <property type="term" value="C:plasma membrane"/>
    <property type="evidence" value="ECO:0007669"/>
    <property type="project" value="UniProtKB-SubCell"/>
</dbReference>
<proteinExistence type="inferred from homology"/>
<sequence length="976" mass="101922">MRPIPQTPGEKALAPAARLWCDGAVTASSSATTVAPTDHPWAQPADAVAAALGTDSSTGLSAAEAARLLAEHGPNELPSKPPVPAWKRFLAQFNDPLVFLLLGAIVISAIAWVLEGAHGIPVDSLVILAVVTLNAVLGFIQENKAADAVAALSEMTKATSTVLRDGARLVIPSSEIVVGDILILGEGDQVGADARLLSAAALRVVESSLTGEADAITKSSDAVAADADLADRTGMVYRGTSVAQGTGKAIVVATGGDTEMGAIARMLDAVEEEPTPLQEEIHQISKMLGIIVVVIAVVVVGTLLILADDRSAETVIHALLLGVSLAVAAVPEGLPAILSVVLALGVQRMALHKAVVKKLTSVETLGSASVICSDKTGTLTRSEMTIQEVITASGTAVVTGIGYAPDGQVSPDADRDGRPDADPLEGALADEVMVVLSGGTLASDAELSVTDEVWSVVGDPTEGAFLVAEKKLGTDGHREGRFERVGEVPFTSDRKMMSVLHTDTKHGMIIISKGAPDVLMEHCTQVRIDGGAQPLTDEIRRSFTDHIADMSGRALRTLGVAYRVLDEAEAARVRAAGQGDADFSDMERDLVMAGVVGIIDPPRPEAATAVAEAHRAGVRVLMITGDHPATAGRIAADLGIAERGAPVLTGRELTVMDDEALREAVAATSVYARVAPEHKMRIVGALKSQGHTVSMTGDGVNDAPALRAADIGVAMGITGTQVTKEAATMVLADDNFATIVDAVREGRRIFDNIKKFLRFLLSSNMGEVLTVFGGVVLAGVIGLSDHSQSGVVLPLVATQILWINLVTDSGPALAMGVDPSVEDVMGRPPRKPTDRVVDGAMWGGVLLVGAVMAFSTLVTLDLFLPGGLIEVGVSTDDLSTARTAAFTTLVFAQLFNTLNSRSETVSAFRHLFVNKWLWGSIALAIVLQVAVVEIPFLQTAFSTAPLDLTHWMVVVVMASLVLWVDEIRKLIMRARG</sequence>
<evidence type="ECO:0000256" key="6">
    <source>
        <dbReference type="ARBA" id="ARBA00022967"/>
    </source>
</evidence>
<reference evidence="12 13" key="1">
    <citation type="submission" date="2020-07" db="EMBL/GenBank/DDBJ databases">
        <title>MOT database genomes.</title>
        <authorList>
            <person name="Joseph S."/>
            <person name="Aduse-Opoku J."/>
            <person name="Hashim A."/>
            <person name="Wade W."/>
            <person name="Curtis M."/>
        </authorList>
    </citation>
    <scope>NUCLEOTIDE SEQUENCE [LARGE SCALE GENOMIC DNA]</scope>
    <source>
        <strain evidence="12 13">WMus004</strain>
    </source>
</reference>
<comment type="subcellular location">
    <subcellularLocation>
        <location evidence="1">Cell membrane</location>
        <topology evidence="1">Multi-pass membrane protein</topology>
    </subcellularLocation>
</comment>
<dbReference type="InterPro" id="IPR059000">
    <property type="entry name" value="ATPase_P-type_domA"/>
</dbReference>
<dbReference type="Gene3D" id="3.40.50.1000">
    <property type="entry name" value="HAD superfamily/HAD-like"/>
    <property type="match status" value="1"/>
</dbReference>
<comment type="caution">
    <text evidence="12">The sequence shown here is derived from an EMBL/GenBank/DDBJ whole genome shotgun (WGS) entry which is preliminary data.</text>
</comment>